<evidence type="ECO:0000313" key="2">
    <source>
        <dbReference type="EMBL" id="QHS90462.1"/>
    </source>
</evidence>
<keyword evidence="1" id="KW-1133">Transmembrane helix</keyword>
<dbReference type="AlphaFoldDB" id="A0A6C0BER1"/>
<dbReference type="EMBL" id="MN739140">
    <property type="protein sequence ID" value="QHS90462.1"/>
    <property type="molecule type" value="Genomic_DNA"/>
</dbReference>
<name>A0A6C0BER1_9ZZZZ</name>
<evidence type="ECO:0000256" key="1">
    <source>
        <dbReference type="SAM" id="Phobius"/>
    </source>
</evidence>
<feature type="transmembrane region" description="Helical" evidence="1">
    <location>
        <begin position="70"/>
        <end position="92"/>
    </location>
</feature>
<organism evidence="2">
    <name type="scientific">viral metagenome</name>
    <dbReference type="NCBI Taxonomy" id="1070528"/>
    <lineage>
        <taxon>unclassified sequences</taxon>
        <taxon>metagenomes</taxon>
        <taxon>organismal metagenomes</taxon>
    </lineage>
</organism>
<keyword evidence="1" id="KW-0472">Membrane</keyword>
<accession>A0A6C0BER1</accession>
<reference evidence="2" key="1">
    <citation type="journal article" date="2020" name="Nature">
        <title>Giant virus diversity and host interactions through global metagenomics.</title>
        <authorList>
            <person name="Schulz F."/>
            <person name="Roux S."/>
            <person name="Paez-Espino D."/>
            <person name="Jungbluth S."/>
            <person name="Walsh D.A."/>
            <person name="Denef V.J."/>
            <person name="McMahon K.D."/>
            <person name="Konstantinidis K.T."/>
            <person name="Eloe-Fadrosh E.A."/>
            <person name="Kyrpides N.C."/>
            <person name="Woyke T."/>
        </authorList>
    </citation>
    <scope>NUCLEOTIDE SEQUENCE</scope>
    <source>
        <strain evidence="2">GVMAG-M-3300010354-11</strain>
    </source>
</reference>
<protein>
    <submittedName>
        <fullName evidence="2">Uncharacterized protein</fullName>
    </submittedName>
</protein>
<proteinExistence type="predicted"/>
<keyword evidence="1" id="KW-0812">Transmembrane</keyword>
<sequence length="93" mass="10883">MANIDFNAQLPAQYFESSQNVYYEQTKDTPAYSGPKSQTSYTTRFPDYVPRPAARVSWIDRNKHSHLIRVLLIIALILFIFCVSLLSFQFIYR</sequence>